<keyword evidence="1" id="KW-0456">Lyase</keyword>
<dbReference type="PANTHER" id="PTHR21240">
    <property type="entry name" value="2-AMINO-3-CARBOXYLMUCONATE-6-SEMIALDEHYDE DECARBOXYLASE"/>
    <property type="match status" value="1"/>
</dbReference>
<dbReference type="Proteomes" id="UP000641741">
    <property type="component" value="Unassembled WGS sequence"/>
</dbReference>
<protein>
    <submittedName>
        <fullName evidence="3">Amidohydrolase</fullName>
    </submittedName>
</protein>
<name>A0ABR7GL85_9FIRM</name>
<dbReference type="SUPFAM" id="SSF51556">
    <property type="entry name" value="Metallo-dependent hydrolases"/>
    <property type="match status" value="1"/>
</dbReference>
<dbReference type="PANTHER" id="PTHR21240:SF28">
    <property type="entry name" value="ISO-OROTATE DECARBOXYLASE (EUROFUNG)"/>
    <property type="match status" value="1"/>
</dbReference>
<dbReference type="EMBL" id="JACOPK010000003">
    <property type="protein sequence ID" value="MBC5695074.1"/>
    <property type="molecule type" value="Genomic_DNA"/>
</dbReference>
<accession>A0ABR7GL85</accession>
<sequence>MKKIDAHAHIGDFGSWAGVDGSPEQLIAFMDEYEIEQTVLCAKDHTGNEGVAEAAARYPGRFIPLVYLNPLEGADICREKVETYVDGKGFRGIKMNPLRHAFVADDTAVDPVMEMARSRHLPVFIHSGHPPYSLPWSIALLAERFPEVKTVMIHMGHGHGVYIDAALKMAKRFPNIYLEMSGMPMGVKIRQAYEEVGHDRIMFGTDYPFHHPSVEIQKVLTCGLDEAAMQDVFYNNAKKLLGE</sequence>
<keyword evidence="4" id="KW-1185">Reference proteome</keyword>
<dbReference type="Pfam" id="PF04909">
    <property type="entry name" value="Amidohydro_2"/>
    <property type="match status" value="1"/>
</dbReference>
<evidence type="ECO:0000313" key="3">
    <source>
        <dbReference type="EMBL" id="MBC5695074.1"/>
    </source>
</evidence>
<dbReference type="RefSeq" id="WP_118723180.1">
    <property type="nucleotide sequence ID" value="NZ_JACOPK010000003.1"/>
</dbReference>
<dbReference type="InterPro" id="IPR032465">
    <property type="entry name" value="ACMSD"/>
</dbReference>
<proteinExistence type="predicted"/>
<reference evidence="3 4" key="1">
    <citation type="submission" date="2020-08" db="EMBL/GenBank/DDBJ databases">
        <title>Genome public.</title>
        <authorList>
            <person name="Liu C."/>
            <person name="Sun Q."/>
        </authorList>
    </citation>
    <scope>NUCLEOTIDE SEQUENCE [LARGE SCALE GENOMIC DNA]</scope>
    <source>
        <strain evidence="3 4">M2</strain>
    </source>
</reference>
<organism evidence="3 4">
    <name type="scientific">Agathobaculum hominis</name>
    <dbReference type="NCBI Taxonomy" id="2763014"/>
    <lineage>
        <taxon>Bacteria</taxon>
        <taxon>Bacillati</taxon>
        <taxon>Bacillota</taxon>
        <taxon>Clostridia</taxon>
        <taxon>Eubacteriales</taxon>
        <taxon>Butyricicoccaceae</taxon>
        <taxon>Agathobaculum</taxon>
    </lineage>
</organism>
<evidence type="ECO:0000256" key="1">
    <source>
        <dbReference type="ARBA" id="ARBA00023239"/>
    </source>
</evidence>
<evidence type="ECO:0000259" key="2">
    <source>
        <dbReference type="Pfam" id="PF04909"/>
    </source>
</evidence>
<evidence type="ECO:0000313" key="4">
    <source>
        <dbReference type="Proteomes" id="UP000641741"/>
    </source>
</evidence>
<dbReference type="InterPro" id="IPR032466">
    <property type="entry name" value="Metal_Hydrolase"/>
</dbReference>
<feature type="domain" description="Amidohydrolase-related" evidence="2">
    <location>
        <begin position="40"/>
        <end position="242"/>
    </location>
</feature>
<gene>
    <name evidence="3" type="ORF">H8S02_03825</name>
</gene>
<comment type="caution">
    <text evidence="3">The sequence shown here is derived from an EMBL/GenBank/DDBJ whole genome shotgun (WGS) entry which is preliminary data.</text>
</comment>
<dbReference type="InterPro" id="IPR006680">
    <property type="entry name" value="Amidohydro-rel"/>
</dbReference>
<dbReference type="Gene3D" id="3.20.20.140">
    <property type="entry name" value="Metal-dependent hydrolases"/>
    <property type="match status" value="1"/>
</dbReference>